<feature type="compositionally biased region" description="Polar residues" evidence="6">
    <location>
        <begin position="24"/>
        <end position="36"/>
    </location>
</feature>
<dbReference type="PANTHER" id="PTHR46772:SF8">
    <property type="entry name" value="TRANSCRIPTION FACTOR BHLH95"/>
    <property type="match status" value="1"/>
</dbReference>
<proteinExistence type="predicted"/>
<dbReference type="Gene3D" id="4.10.280.10">
    <property type="entry name" value="Helix-loop-helix DNA-binding domain"/>
    <property type="match status" value="1"/>
</dbReference>
<keyword evidence="2" id="KW-0805">Transcription regulation</keyword>
<dbReference type="GO" id="GO:0003700">
    <property type="term" value="F:DNA-binding transcription factor activity"/>
    <property type="evidence" value="ECO:0007669"/>
    <property type="project" value="InterPro"/>
</dbReference>
<keyword evidence="3" id="KW-0238">DNA-binding</keyword>
<dbReference type="CDD" id="cd11393">
    <property type="entry name" value="bHLH_AtbHLH_like"/>
    <property type="match status" value="1"/>
</dbReference>
<evidence type="ECO:0000256" key="3">
    <source>
        <dbReference type="ARBA" id="ARBA00023125"/>
    </source>
</evidence>
<comment type="caution">
    <text evidence="7">The sequence shown here is derived from an EMBL/GenBank/DDBJ whole genome shotgun (WGS) entry which is preliminary data.</text>
</comment>
<organism evidence="7 9">
    <name type="scientific">Senna tora</name>
    <dbReference type="NCBI Taxonomy" id="362788"/>
    <lineage>
        <taxon>Eukaryota</taxon>
        <taxon>Viridiplantae</taxon>
        <taxon>Streptophyta</taxon>
        <taxon>Embryophyta</taxon>
        <taxon>Tracheophyta</taxon>
        <taxon>Spermatophyta</taxon>
        <taxon>Magnoliopsida</taxon>
        <taxon>eudicotyledons</taxon>
        <taxon>Gunneridae</taxon>
        <taxon>Pentapetalae</taxon>
        <taxon>rosids</taxon>
        <taxon>fabids</taxon>
        <taxon>Fabales</taxon>
        <taxon>Fabaceae</taxon>
        <taxon>Caesalpinioideae</taxon>
        <taxon>Cassia clade</taxon>
        <taxon>Senna</taxon>
    </lineage>
</organism>
<accession>A0A835CGN0</accession>
<feature type="region of interest" description="Disordered" evidence="6">
    <location>
        <begin position="1"/>
        <end position="81"/>
    </location>
</feature>
<dbReference type="EMBL" id="JAAIUW010000002">
    <property type="protein sequence ID" value="KAF7840842.1"/>
    <property type="molecule type" value="Genomic_DNA"/>
</dbReference>
<dbReference type="InterPro" id="IPR045239">
    <property type="entry name" value="bHLH95_bHLH"/>
</dbReference>
<dbReference type="GO" id="GO:0005634">
    <property type="term" value="C:nucleus"/>
    <property type="evidence" value="ECO:0007669"/>
    <property type="project" value="UniProtKB-SubCell"/>
</dbReference>
<dbReference type="PANTHER" id="PTHR46772">
    <property type="entry name" value="BHLH DOMAIN-CONTAINING PROTEIN"/>
    <property type="match status" value="1"/>
</dbReference>
<dbReference type="SUPFAM" id="SSF47459">
    <property type="entry name" value="HLH, helix-loop-helix DNA-binding domain"/>
    <property type="match status" value="1"/>
</dbReference>
<dbReference type="InterPro" id="IPR036638">
    <property type="entry name" value="HLH_DNA-bd_sf"/>
</dbReference>
<name>A0A835CGN0_9FABA</name>
<evidence type="ECO:0000313" key="9">
    <source>
        <dbReference type="Proteomes" id="UP000634136"/>
    </source>
</evidence>
<evidence type="ECO:0000256" key="1">
    <source>
        <dbReference type="ARBA" id="ARBA00004123"/>
    </source>
</evidence>
<evidence type="ECO:0000256" key="6">
    <source>
        <dbReference type="SAM" id="MobiDB-lite"/>
    </source>
</evidence>
<dbReference type="EMBL" id="JAAIUW010000002">
    <property type="protein sequence ID" value="KAF7840826.1"/>
    <property type="molecule type" value="Genomic_DNA"/>
</dbReference>
<evidence type="ECO:0000313" key="8">
    <source>
        <dbReference type="EMBL" id="KAF7840842.1"/>
    </source>
</evidence>
<dbReference type="GO" id="GO:0003677">
    <property type="term" value="F:DNA binding"/>
    <property type="evidence" value="ECO:0007669"/>
    <property type="project" value="UniProtKB-KW"/>
</dbReference>
<reference evidence="7" key="1">
    <citation type="submission" date="2020-09" db="EMBL/GenBank/DDBJ databases">
        <title>Genome-Enabled Discovery of Anthraquinone Biosynthesis in Senna tora.</title>
        <authorList>
            <person name="Kang S.-H."/>
            <person name="Pandey R.P."/>
            <person name="Lee C.-M."/>
            <person name="Sim J.-S."/>
            <person name="Jeong J.-T."/>
            <person name="Choi B.-S."/>
            <person name="Jung M."/>
            <person name="Ginzburg D."/>
            <person name="Zhao K."/>
            <person name="Won S.Y."/>
            <person name="Oh T.-J."/>
            <person name="Yu Y."/>
            <person name="Kim N.-H."/>
            <person name="Lee O.R."/>
            <person name="Lee T.-H."/>
            <person name="Bashyal P."/>
            <person name="Kim T.-S."/>
            <person name="Lee W.-H."/>
            <person name="Kawkins C."/>
            <person name="Kim C.-K."/>
            <person name="Kim J.S."/>
            <person name="Ahn B.O."/>
            <person name="Rhee S.Y."/>
            <person name="Sohng J.K."/>
        </authorList>
    </citation>
    <scope>NUCLEOTIDE SEQUENCE</scope>
    <source>
        <tissue evidence="7">Leaf</tissue>
    </source>
</reference>
<dbReference type="Proteomes" id="UP000634136">
    <property type="component" value="Unassembled WGS sequence"/>
</dbReference>
<feature type="compositionally biased region" description="Basic residues" evidence="6">
    <location>
        <begin position="60"/>
        <end position="81"/>
    </location>
</feature>
<evidence type="ECO:0000313" key="7">
    <source>
        <dbReference type="EMBL" id="KAF7840826.1"/>
    </source>
</evidence>
<evidence type="ECO:0000256" key="5">
    <source>
        <dbReference type="ARBA" id="ARBA00023242"/>
    </source>
</evidence>
<evidence type="ECO:0000256" key="2">
    <source>
        <dbReference type="ARBA" id="ARBA00023015"/>
    </source>
</evidence>
<gene>
    <name evidence="7" type="ORF">G2W53_003124</name>
    <name evidence="8" type="ORF">G2W53_003140</name>
</gene>
<keyword evidence="9" id="KW-1185">Reference proteome</keyword>
<evidence type="ECO:0000256" key="4">
    <source>
        <dbReference type="ARBA" id="ARBA00023163"/>
    </source>
</evidence>
<sequence>MSNQEQDPNMTPWPLFDFDDNTHQKSNINPNCSNNIKIIDSKEGEPEASGGGSGDNTIKSTRRSRGKRIMSSGSKRKRTNKMRNNFSDLHALLPHLPPQEAVKYIKSMESELQKLEKENEERLKLQQIQSASTTLESPASQWLQYPYDHNNSSNNNNINGNNFVSAANTENDINNIIGTPSNNNNNNNVNYNNSLEVGFRTWFSPNVVLNTLGEMAQLCVCYPKNLRLSAIIAYVLQKHNIDVLSPYISSDHNRRFYVIQAQINGDSNEFSDRYSAEEIFLRAAEEIVMWIS</sequence>
<keyword evidence="5" id="KW-0539">Nucleus</keyword>
<dbReference type="GO" id="GO:0009960">
    <property type="term" value="P:endosperm development"/>
    <property type="evidence" value="ECO:0007669"/>
    <property type="project" value="InterPro"/>
</dbReference>
<dbReference type="GO" id="GO:0046983">
    <property type="term" value="F:protein dimerization activity"/>
    <property type="evidence" value="ECO:0007669"/>
    <property type="project" value="InterPro"/>
</dbReference>
<protein>
    <submittedName>
        <fullName evidence="7">Transcription factor bHLH95-like</fullName>
    </submittedName>
</protein>
<comment type="subcellular location">
    <subcellularLocation>
        <location evidence="1">Nucleus</location>
    </subcellularLocation>
</comment>
<keyword evidence="4" id="KW-0804">Transcription</keyword>
<dbReference type="InterPro" id="IPR044278">
    <property type="entry name" value="BHLH95-like"/>
</dbReference>
<dbReference type="AlphaFoldDB" id="A0A835CGN0"/>
<dbReference type="OrthoDB" id="1429358at2759"/>